<keyword evidence="3" id="KW-1185">Reference proteome</keyword>
<feature type="compositionally biased region" description="Polar residues" evidence="1">
    <location>
        <begin position="332"/>
        <end position="349"/>
    </location>
</feature>
<feature type="compositionally biased region" description="Basic and acidic residues" evidence="1">
    <location>
        <begin position="431"/>
        <end position="445"/>
    </location>
</feature>
<evidence type="ECO:0000313" key="3">
    <source>
        <dbReference type="Proteomes" id="UP000672032"/>
    </source>
</evidence>
<feature type="region of interest" description="Disordered" evidence="1">
    <location>
        <begin position="657"/>
        <end position="678"/>
    </location>
</feature>
<feature type="region of interest" description="Disordered" evidence="1">
    <location>
        <begin position="189"/>
        <end position="273"/>
    </location>
</feature>
<name>A0A8A3PE58_9HELO</name>
<proteinExistence type="predicted"/>
<feature type="region of interest" description="Disordered" evidence="1">
    <location>
        <begin position="770"/>
        <end position="793"/>
    </location>
</feature>
<evidence type="ECO:0000313" key="2">
    <source>
        <dbReference type="EMBL" id="QSZ33343.1"/>
    </source>
</evidence>
<feature type="compositionally biased region" description="Basic and acidic residues" evidence="1">
    <location>
        <begin position="963"/>
        <end position="972"/>
    </location>
</feature>
<dbReference type="Proteomes" id="UP000672032">
    <property type="component" value="Chromosome 3"/>
</dbReference>
<feature type="region of interest" description="Disordered" evidence="1">
    <location>
        <begin position="693"/>
        <end position="720"/>
    </location>
</feature>
<feature type="compositionally biased region" description="Polar residues" evidence="1">
    <location>
        <begin position="380"/>
        <end position="390"/>
    </location>
</feature>
<feature type="region of interest" description="Disordered" evidence="1">
    <location>
        <begin position="958"/>
        <end position="978"/>
    </location>
</feature>
<gene>
    <name evidence="2" type="ORF">DSL72_002931</name>
</gene>
<feature type="compositionally biased region" description="Basic and acidic residues" evidence="1">
    <location>
        <begin position="459"/>
        <end position="475"/>
    </location>
</feature>
<dbReference type="EMBL" id="CP063407">
    <property type="protein sequence ID" value="QSZ33343.1"/>
    <property type="molecule type" value="Genomic_DNA"/>
</dbReference>
<feature type="compositionally biased region" description="Polar residues" evidence="1">
    <location>
        <begin position="567"/>
        <end position="577"/>
    </location>
</feature>
<feature type="compositionally biased region" description="Basic and acidic residues" evidence="1">
    <location>
        <begin position="360"/>
        <end position="370"/>
    </location>
</feature>
<feature type="compositionally biased region" description="Polar residues" evidence="1">
    <location>
        <begin position="606"/>
        <end position="626"/>
    </location>
</feature>
<reference evidence="2" key="1">
    <citation type="submission" date="2020-10" db="EMBL/GenBank/DDBJ databases">
        <title>Genome Sequence of Monilinia vaccinii-corymbosi Sheds Light on Mummy Berry Disease Infection of Blueberry and Mating Type.</title>
        <authorList>
            <person name="Yow A.G."/>
            <person name="Zhang Y."/>
            <person name="Bansal K."/>
            <person name="Eacker S.M."/>
            <person name="Sullivan S."/>
            <person name="Liachko I."/>
            <person name="Cubeta M.A."/>
            <person name="Rollins J.A."/>
            <person name="Ashrafi H."/>
        </authorList>
    </citation>
    <scope>NUCLEOTIDE SEQUENCE</scope>
    <source>
        <strain evidence="2">RL-1</strain>
    </source>
</reference>
<organism evidence="2 3">
    <name type="scientific">Monilinia vaccinii-corymbosi</name>
    <dbReference type="NCBI Taxonomy" id="61207"/>
    <lineage>
        <taxon>Eukaryota</taxon>
        <taxon>Fungi</taxon>
        <taxon>Dikarya</taxon>
        <taxon>Ascomycota</taxon>
        <taxon>Pezizomycotina</taxon>
        <taxon>Leotiomycetes</taxon>
        <taxon>Helotiales</taxon>
        <taxon>Sclerotiniaceae</taxon>
        <taxon>Monilinia</taxon>
    </lineage>
</organism>
<evidence type="ECO:0000256" key="1">
    <source>
        <dbReference type="SAM" id="MobiDB-lite"/>
    </source>
</evidence>
<feature type="region of interest" description="Disordered" evidence="1">
    <location>
        <begin position="83"/>
        <end position="121"/>
    </location>
</feature>
<dbReference type="OrthoDB" id="3597533at2759"/>
<protein>
    <submittedName>
        <fullName evidence="2">Uncharacterized protein</fullName>
    </submittedName>
</protein>
<dbReference type="AlphaFoldDB" id="A0A8A3PE58"/>
<sequence length="978" mass="107858">MSHHGSWGRSDFDRTTYRSNAKFPTPGKPRSMPSDTDDLSTSSRGRSNKGYKTYLRIKPVVKPALRCLVGKFEAMDALSLPIQDPTLQPAPLHSARNSPRRRGIARESSQRRLSPILSPNSTGLSKDDDVFVDEYVGNNACGDTLSSPKSTILRSPMKQFHSRRLRTPQHLGKVVKTPSRRVNLITPSRPISKHRNTTGGEFPTYVLPQKSPNKTTGSIIKDRIRFFDGSPDENNLSSPPKISPPKTNPSTSAPRYYGYRHNAQSSPPSCKTGAETPIFRALVGVPKNVSRTSELAKEESASSSPAKSQYSLTSRKQRKVFGEAFQNPFLNSQESLGKTRSSMAISPHTSPMKPQLFFRIDSETKADSSPRGRSLARYEVNTTPTPSSELTKIPRPRGRTIPSRRDLKTGIQKDIDTRRDQISEKIEAIYQAKSEERKGQSREKTLPQASYEVSPIPKNDGRDDVRRPQRIKDTTSFRSKSKVADMRMRFDGGASFASPVLPGSASKDAKGSIPPMKDLENSATMPLPPPTPPPPVFSSHIHGNAESSSKHPMPAQHNPSPKPPTPRTQTPSKSLMQRVSMLPLEKLGTSATMPGCQPTPQKEDATQNPAPSAQQRVEKSALQTWPRSIRRPKPVRSGLIADRLRIFEEISKRNDGVVVGPGREMKRGFEGGKGGGAGKIARLSLVEGRKERFEVGLGPDGDGDGDGDANGNGKGDEKKLKPVLSIAVVAKGKEKETEKEEKRCEKRNINVEVEELGEFEVSPVIKEKLRVREDESAGNKGSPGSKGPRLGRRRFVGGRWNEICPPSMGGEELAHLPVKRGLRDGRMHMGRDGSHSIDWEEVEREIEREGGLGLDLGMLNLDLGLEVLVGRGKGRGKGKGGCEVEGIRDASVKRGRDVNMSRGEDLHMVIKEAECGLKEPKPLRVVEMKRMVDICRDRDRERERVRERIGLGLGLGLVLGGGGEERDESRGRKLERRK</sequence>
<feature type="compositionally biased region" description="Pro residues" evidence="1">
    <location>
        <begin position="526"/>
        <end position="536"/>
    </location>
</feature>
<feature type="region of interest" description="Disordered" evidence="1">
    <location>
        <begin position="332"/>
        <end position="419"/>
    </location>
</feature>
<feature type="region of interest" description="Disordered" evidence="1">
    <location>
        <begin position="1"/>
        <end position="50"/>
    </location>
</feature>
<feature type="region of interest" description="Disordered" evidence="1">
    <location>
        <begin position="431"/>
        <end position="630"/>
    </location>
</feature>
<feature type="compositionally biased region" description="Basic and acidic residues" evidence="1">
    <location>
        <begin position="403"/>
        <end position="419"/>
    </location>
</feature>
<accession>A0A8A3PE58</accession>
<feature type="region of interest" description="Disordered" evidence="1">
    <location>
        <begin position="293"/>
        <end position="314"/>
    </location>
</feature>